<dbReference type="CDD" id="cd00502">
    <property type="entry name" value="DHQase_I"/>
    <property type="match status" value="1"/>
</dbReference>
<dbReference type="FunFam" id="3.20.20.70:FF:000047">
    <property type="entry name" value="3-dehydroquinate dehydratase"/>
    <property type="match status" value="1"/>
</dbReference>
<dbReference type="EMBL" id="CP060636">
    <property type="protein sequence ID" value="QNM12042.1"/>
    <property type="molecule type" value="Genomic_DNA"/>
</dbReference>
<comment type="similarity">
    <text evidence="5">Belongs to the type-I 3-dehydroquinase family.</text>
</comment>
<sequence>MLKIKNLTIGDGIPKICVPMCSANEEQLIKEADEIAAKHVDIAEWRMDHYENVFDIKRVVSFAETLKKHLADTLLLCTFRTGREGGNPIAFDDNLYFDMNKALIKSRHLDMIDLELFMDKLRLKELIATAHIYGVHVIMSNHDFHRTPGKEELMTRLMTMKRMEADILKIAVMPKNEEDLLTLLEVTQQMKSRVPKQALVTISMGKQGLLSRISGEIFGSSITFATMHGQSAPGQIPYEELQKVLQMIHQNLMSDDI</sequence>
<feature type="active site" description="Proton donor/acceptor" evidence="5">
    <location>
        <position position="142"/>
    </location>
</feature>
<dbReference type="HAMAP" id="MF_00214">
    <property type="entry name" value="AroD"/>
    <property type="match status" value="1"/>
</dbReference>
<dbReference type="GO" id="GO:0009073">
    <property type="term" value="P:aromatic amino acid family biosynthetic process"/>
    <property type="evidence" value="ECO:0007669"/>
    <property type="project" value="UniProtKB-KW"/>
</dbReference>
<feature type="binding site" evidence="5">
    <location>
        <begin position="44"/>
        <end position="46"/>
    </location>
    <ligand>
        <name>3-dehydroquinate</name>
        <dbReference type="ChEBI" id="CHEBI:32364"/>
    </ligand>
</feature>
<dbReference type="GO" id="GO:0008652">
    <property type="term" value="P:amino acid biosynthetic process"/>
    <property type="evidence" value="ECO:0007669"/>
    <property type="project" value="UniProtKB-KW"/>
</dbReference>
<dbReference type="SUPFAM" id="SSF51569">
    <property type="entry name" value="Aldolase"/>
    <property type="match status" value="1"/>
</dbReference>
<keyword evidence="3 5" id="KW-0456">Lyase</keyword>
<dbReference type="GO" id="GO:0009423">
    <property type="term" value="P:chorismate biosynthetic process"/>
    <property type="evidence" value="ECO:0007669"/>
    <property type="project" value="UniProtKB-UniRule"/>
</dbReference>
<dbReference type="Pfam" id="PF01487">
    <property type="entry name" value="DHquinase_I"/>
    <property type="match status" value="1"/>
</dbReference>
<dbReference type="InterPro" id="IPR001381">
    <property type="entry name" value="DHquinase_I"/>
</dbReference>
<evidence type="ECO:0000256" key="5">
    <source>
        <dbReference type="HAMAP-Rule" id="MF_00214"/>
    </source>
</evidence>
<dbReference type="PANTHER" id="PTHR43699">
    <property type="entry name" value="3-DEHYDROQUINATE DEHYDRATASE"/>
    <property type="match status" value="1"/>
</dbReference>
<accession>A0A7G9GML0</accession>
<keyword evidence="4 5" id="KW-0704">Schiff base</keyword>
<gene>
    <name evidence="5" type="primary">aroD</name>
    <name evidence="6" type="ORF">H9Q80_17635</name>
</gene>
<dbReference type="Proteomes" id="UP000515856">
    <property type="component" value="Chromosome"/>
</dbReference>
<dbReference type="GO" id="GO:0046279">
    <property type="term" value="P:3,4-dihydroxybenzoate biosynthetic process"/>
    <property type="evidence" value="ECO:0007669"/>
    <property type="project" value="TreeGrafter"/>
</dbReference>
<organism evidence="6 7">
    <name type="scientific">[Eubacterium] hominis</name>
    <dbReference type="NCBI Taxonomy" id="2764325"/>
    <lineage>
        <taxon>Bacteria</taxon>
        <taxon>Bacillati</taxon>
        <taxon>Bacillota</taxon>
        <taxon>Erysipelotrichia</taxon>
        <taxon>Erysipelotrichales</taxon>
        <taxon>Erysipelotrichaceae</taxon>
        <taxon>Amedibacillus</taxon>
    </lineage>
</organism>
<dbReference type="EC" id="4.2.1.10" evidence="5"/>
<evidence type="ECO:0000256" key="3">
    <source>
        <dbReference type="ARBA" id="ARBA00023239"/>
    </source>
</evidence>
<feature type="active site" description="Schiff-base intermediate with substrate" evidence="5">
    <location>
        <position position="169"/>
    </location>
</feature>
<keyword evidence="2 5" id="KW-0057">Aromatic amino acid biosynthesis</keyword>
<dbReference type="GO" id="GO:0003855">
    <property type="term" value="F:3-dehydroquinate dehydratase activity"/>
    <property type="evidence" value="ECO:0007669"/>
    <property type="project" value="UniProtKB-UniRule"/>
</dbReference>
<dbReference type="InterPro" id="IPR013785">
    <property type="entry name" value="Aldolase_TIM"/>
</dbReference>
<name>A0A7G9GML0_9FIRM</name>
<evidence type="ECO:0000256" key="4">
    <source>
        <dbReference type="ARBA" id="ARBA00023270"/>
    </source>
</evidence>
<dbReference type="AlphaFoldDB" id="A0A7G9GML0"/>
<keyword evidence="5" id="KW-0028">Amino-acid biosynthesis</keyword>
<evidence type="ECO:0000256" key="1">
    <source>
        <dbReference type="ARBA" id="ARBA00001864"/>
    </source>
</evidence>
<evidence type="ECO:0000256" key="2">
    <source>
        <dbReference type="ARBA" id="ARBA00023141"/>
    </source>
</evidence>
<reference evidence="6 7" key="1">
    <citation type="submission" date="2020-08" db="EMBL/GenBank/DDBJ databases">
        <authorList>
            <person name="Liu C."/>
            <person name="Sun Q."/>
        </authorList>
    </citation>
    <scope>NUCLEOTIDE SEQUENCE [LARGE SCALE GENOMIC DNA]</scope>
    <source>
        <strain evidence="6 7">NSJ-61</strain>
    </source>
</reference>
<dbReference type="PANTHER" id="PTHR43699:SF1">
    <property type="entry name" value="3-DEHYDROQUINATE DEHYDRATASE"/>
    <property type="match status" value="1"/>
</dbReference>
<evidence type="ECO:0000313" key="6">
    <source>
        <dbReference type="EMBL" id="QNM12042.1"/>
    </source>
</evidence>
<comment type="pathway">
    <text evidence="5">Metabolic intermediate biosynthesis; chorismate biosynthesis; chorismate from D-erythrose 4-phosphate and phosphoenolpyruvate: step 3/7.</text>
</comment>
<feature type="binding site" evidence="5">
    <location>
        <position position="235"/>
    </location>
    <ligand>
        <name>3-dehydroquinate</name>
        <dbReference type="ChEBI" id="CHEBI:32364"/>
    </ligand>
</feature>
<evidence type="ECO:0000313" key="7">
    <source>
        <dbReference type="Proteomes" id="UP000515856"/>
    </source>
</evidence>
<dbReference type="InterPro" id="IPR050146">
    <property type="entry name" value="Type-I_3-dehydroquinase"/>
</dbReference>
<comment type="caution">
    <text evidence="5">Lacks conserved residue(s) required for the propagation of feature annotation.</text>
</comment>
<dbReference type="KEGG" id="ehn:H9Q80_17635"/>
<comment type="catalytic activity">
    <reaction evidence="1 5">
        <text>3-dehydroquinate = 3-dehydroshikimate + H2O</text>
        <dbReference type="Rhea" id="RHEA:21096"/>
        <dbReference type="ChEBI" id="CHEBI:15377"/>
        <dbReference type="ChEBI" id="CHEBI:16630"/>
        <dbReference type="ChEBI" id="CHEBI:32364"/>
        <dbReference type="EC" id="4.2.1.10"/>
    </reaction>
</comment>
<feature type="binding site" evidence="5">
    <location>
        <position position="231"/>
    </location>
    <ligand>
        <name>3-dehydroquinate</name>
        <dbReference type="ChEBI" id="CHEBI:32364"/>
    </ligand>
</feature>
<dbReference type="NCBIfam" id="TIGR01093">
    <property type="entry name" value="aroD"/>
    <property type="match status" value="1"/>
</dbReference>
<comment type="function">
    <text evidence="5">Involved in the third step of the chorismate pathway, which leads to the biosynthesis of aromatic amino acids. Catalyzes the cis-dehydration of 3-dehydroquinate (DHQ) and introduces the first double bond of the aromatic ring to yield 3-dehydroshikimate.</text>
</comment>
<feature type="binding site" evidence="5">
    <location>
        <position position="80"/>
    </location>
    <ligand>
        <name>3-dehydroquinate</name>
        <dbReference type="ChEBI" id="CHEBI:32364"/>
    </ligand>
</feature>
<dbReference type="PROSITE" id="PS01028">
    <property type="entry name" value="DEHYDROQUINASE_I"/>
    <property type="match status" value="1"/>
</dbReference>
<dbReference type="InterPro" id="IPR018508">
    <property type="entry name" value="3-dehydroquinate_DH_AS"/>
</dbReference>
<keyword evidence="7" id="KW-1185">Reference proteome</keyword>
<dbReference type="Gene3D" id="3.20.20.70">
    <property type="entry name" value="Aldolase class I"/>
    <property type="match status" value="1"/>
</dbReference>
<comment type="subunit">
    <text evidence="5">Homodimer.</text>
</comment>
<proteinExistence type="inferred from homology"/>
<protein>
    <recommendedName>
        <fullName evidence="5">3-dehydroquinate dehydratase</fullName>
        <shortName evidence="5">3-dehydroquinase</shortName>
        <ecNumber evidence="5">4.2.1.10</ecNumber>
    </recommendedName>
    <alternativeName>
        <fullName evidence="5">Type I DHQase</fullName>
    </alternativeName>
    <alternativeName>
        <fullName evidence="5">Type I dehydroquinase</fullName>
        <shortName evidence="5">DHQ1</shortName>
    </alternativeName>
</protein>
<dbReference type="RefSeq" id="WP_158552226.1">
    <property type="nucleotide sequence ID" value="NZ_CP060636.1"/>
</dbReference>
<feature type="binding site" evidence="5">
    <location>
        <position position="212"/>
    </location>
    <ligand>
        <name>3-dehydroquinate</name>
        <dbReference type="ChEBI" id="CHEBI:32364"/>
    </ligand>
</feature>
<dbReference type="UniPathway" id="UPA00053">
    <property type="reaction ID" value="UER00086"/>
</dbReference>